<geneLocation type="plasmid" evidence="2">
    <name>pECwhn14</name>
</geneLocation>
<evidence type="ECO:0000313" key="2">
    <source>
        <dbReference type="EMBL" id="ANZ22025.1"/>
    </source>
</evidence>
<keyword evidence="1" id="KW-0812">Transmembrane</keyword>
<evidence type="ECO:0000256" key="1">
    <source>
        <dbReference type="SAM" id="Phobius"/>
    </source>
</evidence>
<accession>A0A1B2H779</accession>
<gene>
    <name evidence="2" type="ORF">AKG29_00090</name>
</gene>
<keyword evidence="2" id="KW-0614">Plasmid</keyword>
<keyword evidence="1" id="KW-0472">Membrane</keyword>
<protein>
    <submittedName>
        <fullName evidence="2">Uncharacterized protein</fullName>
    </submittedName>
</protein>
<dbReference type="AlphaFoldDB" id="A0A1B2H779"/>
<reference evidence="2" key="1">
    <citation type="submission" date="2015-07" db="EMBL/GenBank/DDBJ databases">
        <title>Genomic insight into acquired antimicrobial resistance determinants in a multidrug resistant Escherichia coli isolate from healthy chicken in China.</title>
        <authorList>
            <person name="Lei C.W."/>
            <person name="Zhang A.Y."/>
            <person name="Wang H.N."/>
        </authorList>
    </citation>
    <scope>NUCLEOTIDE SEQUENCE [LARGE SCALE GENOMIC DNA]</scope>
    <source>
        <strain evidence="2">ECwhn14</strain>
        <plasmid evidence="2">pECwhn14</plasmid>
    </source>
</reference>
<feature type="transmembrane region" description="Helical" evidence="1">
    <location>
        <begin position="20"/>
        <end position="46"/>
    </location>
</feature>
<proteinExistence type="predicted"/>
<organism evidence="2">
    <name type="scientific">Escherichia coli</name>
    <dbReference type="NCBI Taxonomy" id="562"/>
    <lineage>
        <taxon>Bacteria</taxon>
        <taxon>Pseudomonadati</taxon>
        <taxon>Pseudomonadota</taxon>
        <taxon>Gammaproteobacteria</taxon>
        <taxon>Enterobacterales</taxon>
        <taxon>Enterobacteriaceae</taxon>
        <taxon>Escherichia</taxon>
    </lineage>
</organism>
<sequence length="63" mass="6890">MLPVREVATGPRTFWFRPVSIFGLLPITVFINSSHVLTLLTSLALLPHDACSKVKPLTGLYPG</sequence>
<keyword evidence="1" id="KW-1133">Transmembrane helix</keyword>
<name>A0A1B2H779_ECOLX</name>
<dbReference type="EMBL" id="CP012197">
    <property type="protein sequence ID" value="ANZ22025.1"/>
    <property type="molecule type" value="Genomic_DNA"/>
</dbReference>